<reference evidence="1" key="1">
    <citation type="submission" date="2014-09" db="EMBL/GenBank/DDBJ databases">
        <authorList>
            <person name="Magalhaes I.L.F."/>
            <person name="Oliveira U."/>
            <person name="Santos F.R."/>
            <person name="Vidigal T.H.D.A."/>
            <person name="Brescovit A.D."/>
            <person name="Santos A.J."/>
        </authorList>
    </citation>
    <scope>NUCLEOTIDE SEQUENCE</scope>
    <source>
        <tissue evidence="1">Shoot tissue taken approximately 20 cm above the soil surface</tissue>
    </source>
</reference>
<dbReference type="EMBL" id="GBRH01169173">
    <property type="protein sequence ID" value="JAE28723.1"/>
    <property type="molecule type" value="Transcribed_RNA"/>
</dbReference>
<reference evidence="1" key="2">
    <citation type="journal article" date="2015" name="Data Brief">
        <title>Shoot transcriptome of the giant reed, Arundo donax.</title>
        <authorList>
            <person name="Barrero R.A."/>
            <person name="Guerrero F.D."/>
            <person name="Moolhuijzen P."/>
            <person name="Goolsby J.A."/>
            <person name="Tidwell J."/>
            <person name="Bellgard S.E."/>
            <person name="Bellgard M.I."/>
        </authorList>
    </citation>
    <scope>NUCLEOTIDE SEQUENCE</scope>
    <source>
        <tissue evidence="1">Shoot tissue taken approximately 20 cm above the soil surface</tissue>
    </source>
</reference>
<dbReference type="AlphaFoldDB" id="A0A0A9H744"/>
<proteinExistence type="predicted"/>
<accession>A0A0A9H744</accession>
<evidence type="ECO:0000313" key="1">
    <source>
        <dbReference type="EMBL" id="JAE28723.1"/>
    </source>
</evidence>
<name>A0A0A9H744_ARUDO</name>
<protein>
    <submittedName>
        <fullName evidence="1">Uncharacterized protein</fullName>
    </submittedName>
</protein>
<sequence length="62" mass="7109">MRHTEASFRFSEISCELGTQHPATWQLKTPPHLITFQILRKLQRAIRNAGLSLTTWKSACSL</sequence>
<organism evidence="1">
    <name type="scientific">Arundo donax</name>
    <name type="common">Giant reed</name>
    <name type="synonym">Donax arundinaceus</name>
    <dbReference type="NCBI Taxonomy" id="35708"/>
    <lineage>
        <taxon>Eukaryota</taxon>
        <taxon>Viridiplantae</taxon>
        <taxon>Streptophyta</taxon>
        <taxon>Embryophyta</taxon>
        <taxon>Tracheophyta</taxon>
        <taxon>Spermatophyta</taxon>
        <taxon>Magnoliopsida</taxon>
        <taxon>Liliopsida</taxon>
        <taxon>Poales</taxon>
        <taxon>Poaceae</taxon>
        <taxon>PACMAD clade</taxon>
        <taxon>Arundinoideae</taxon>
        <taxon>Arundineae</taxon>
        <taxon>Arundo</taxon>
    </lineage>
</organism>